<evidence type="ECO:0000256" key="11">
    <source>
        <dbReference type="RuleBase" id="RU003983"/>
    </source>
</evidence>
<evidence type="ECO:0000256" key="5">
    <source>
        <dbReference type="ARBA" id="ARBA00022723"/>
    </source>
</evidence>
<dbReference type="Pfam" id="PF01435">
    <property type="entry name" value="Peptidase_M48"/>
    <property type="match status" value="1"/>
</dbReference>
<dbReference type="PANTHER" id="PTHR43221:SF1">
    <property type="entry name" value="PROTEASE HTPX"/>
    <property type="match status" value="1"/>
</dbReference>
<dbReference type="PANTHER" id="PTHR43221">
    <property type="entry name" value="PROTEASE HTPX"/>
    <property type="match status" value="1"/>
</dbReference>
<keyword evidence="15" id="KW-1185">Reference proteome</keyword>
<accession>A0A7M2Z0V3</accession>
<name>A0A7M2Z0V3_9ACTN</name>
<keyword evidence="4 12" id="KW-0812">Transmembrane</keyword>
<dbReference type="OrthoDB" id="9781930at2"/>
<feature type="transmembrane region" description="Helical" evidence="12">
    <location>
        <begin position="133"/>
        <end position="154"/>
    </location>
</feature>
<dbReference type="GO" id="GO:0005886">
    <property type="term" value="C:plasma membrane"/>
    <property type="evidence" value="ECO:0007669"/>
    <property type="project" value="UniProtKB-SubCell"/>
</dbReference>
<feature type="transmembrane region" description="Helical" evidence="12">
    <location>
        <begin position="161"/>
        <end position="183"/>
    </location>
</feature>
<evidence type="ECO:0000313" key="15">
    <source>
        <dbReference type="Proteomes" id="UP000254134"/>
    </source>
</evidence>
<proteinExistence type="inferred from homology"/>
<keyword evidence="2" id="KW-1003">Cell membrane</keyword>
<dbReference type="InterPro" id="IPR001915">
    <property type="entry name" value="Peptidase_M48"/>
</dbReference>
<keyword evidence="6 11" id="KW-0378">Hydrolase</keyword>
<keyword evidence="9 11" id="KW-0482">Metalloprotease</keyword>
<dbReference type="GO" id="GO:0006508">
    <property type="term" value="P:proteolysis"/>
    <property type="evidence" value="ECO:0007669"/>
    <property type="project" value="UniProtKB-KW"/>
</dbReference>
<comment type="caution">
    <text evidence="14">The sequence shown here is derived from an EMBL/GenBank/DDBJ whole genome shotgun (WGS) entry which is preliminary data.</text>
</comment>
<dbReference type="RefSeq" id="WP_114795611.1">
    <property type="nucleotide sequence ID" value="NZ_QQZY01000002.1"/>
</dbReference>
<dbReference type="Proteomes" id="UP000254134">
    <property type="component" value="Unassembled WGS sequence"/>
</dbReference>
<dbReference type="GO" id="GO:0046872">
    <property type="term" value="F:metal ion binding"/>
    <property type="evidence" value="ECO:0007669"/>
    <property type="project" value="UniProtKB-KW"/>
</dbReference>
<keyword evidence="3 11" id="KW-0645">Protease</keyword>
<keyword evidence="5" id="KW-0479">Metal-binding</keyword>
<reference evidence="14 15" key="1">
    <citation type="submission" date="2018-07" db="EMBL/GenBank/DDBJ databases">
        <title>High-quality-draft genome sequence of Gaiella occulta.</title>
        <authorList>
            <person name="Severino R."/>
            <person name="Froufe H.J.C."/>
            <person name="Rainey F.A."/>
            <person name="Barroso C."/>
            <person name="Albuquerque L."/>
            <person name="Lobo-Da-Cunha A."/>
            <person name="Da Costa M.S."/>
            <person name="Egas C."/>
        </authorList>
    </citation>
    <scope>NUCLEOTIDE SEQUENCE [LARGE SCALE GENOMIC DNA]</scope>
    <source>
        <strain evidence="14 15">F2-233</strain>
    </source>
</reference>
<keyword evidence="10 12" id="KW-0472">Membrane</keyword>
<keyword evidence="7 11" id="KW-0862">Zinc</keyword>
<keyword evidence="8 12" id="KW-1133">Transmembrane helix</keyword>
<comment type="cofactor">
    <cofactor evidence="11">
        <name>Zn(2+)</name>
        <dbReference type="ChEBI" id="CHEBI:29105"/>
    </cofactor>
    <text evidence="11">Binds 1 zinc ion per subunit.</text>
</comment>
<evidence type="ECO:0000256" key="9">
    <source>
        <dbReference type="ARBA" id="ARBA00023049"/>
    </source>
</evidence>
<dbReference type="AlphaFoldDB" id="A0A7M2Z0V3"/>
<evidence type="ECO:0000256" key="8">
    <source>
        <dbReference type="ARBA" id="ARBA00022989"/>
    </source>
</evidence>
<evidence type="ECO:0000256" key="1">
    <source>
        <dbReference type="ARBA" id="ARBA00004651"/>
    </source>
</evidence>
<dbReference type="EMBL" id="QQZY01000002">
    <property type="protein sequence ID" value="RDI75403.1"/>
    <property type="molecule type" value="Genomic_DNA"/>
</dbReference>
<feature type="transmembrane region" description="Helical" evidence="12">
    <location>
        <begin position="82"/>
        <end position="103"/>
    </location>
</feature>
<evidence type="ECO:0000259" key="13">
    <source>
        <dbReference type="Pfam" id="PF01435"/>
    </source>
</evidence>
<evidence type="ECO:0000256" key="10">
    <source>
        <dbReference type="ARBA" id="ARBA00023136"/>
    </source>
</evidence>
<dbReference type="Gene3D" id="3.30.2010.10">
    <property type="entry name" value="Metalloproteases ('zincins'), catalytic domain"/>
    <property type="match status" value="1"/>
</dbReference>
<feature type="transmembrane region" description="Helical" evidence="12">
    <location>
        <begin position="274"/>
        <end position="291"/>
    </location>
</feature>
<reference evidence="15" key="2">
    <citation type="journal article" date="2019" name="MicrobiologyOpen">
        <title>High-quality draft genome sequence of Gaiella occulta isolated from a 150 meter deep mineral water borehole and comparison with the genome sequences of other deep-branching lineages of the phylum Actinobacteria.</title>
        <authorList>
            <person name="Severino R."/>
            <person name="Froufe H.J.C."/>
            <person name="Barroso C."/>
            <person name="Albuquerque L."/>
            <person name="Lobo-da-Cunha A."/>
            <person name="da Costa M.S."/>
            <person name="Egas C."/>
        </authorList>
    </citation>
    <scope>NUCLEOTIDE SEQUENCE [LARGE SCALE GENOMIC DNA]</scope>
    <source>
        <strain evidence="15">F2-233</strain>
    </source>
</reference>
<gene>
    <name evidence="14" type="ORF">Gocc_1201</name>
</gene>
<feature type="transmembrane region" description="Helical" evidence="12">
    <location>
        <begin position="51"/>
        <end position="70"/>
    </location>
</feature>
<dbReference type="InterPro" id="IPR050083">
    <property type="entry name" value="HtpX_protease"/>
</dbReference>
<evidence type="ECO:0000256" key="3">
    <source>
        <dbReference type="ARBA" id="ARBA00022670"/>
    </source>
</evidence>
<evidence type="ECO:0000256" key="4">
    <source>
        <dbReference type="ARBA" id="ARBA00022692"/>
    </source>
</evidence>
<feature type="domain" description="Peptidase M48" evidence="13">
    <location>
        <begin position="191"/>
        <end position="388"/>
    </location>
</feature>
<evidence type="ECO:0000313" key="14">
    <source>
        <dbReference type="EMBL" id="RDI75403.1"/>
    </source>
</evidence>
<comment type="subcellular location">
    <subcellularLocation>
        <location evidence="1">Cell membrane</location>
        <topology evidence="1">Multi-pass membrane protein</topology>
    </subcellularLocation>
</comment>
<sequence>MLVAAVAAAWVACAVLLSRTAVPAGLDLPDVDTRSVFGAALVDKAAHVERFFLVTWALEQIALLATLWAYARRGAGYARESAAGPIGTGMLLGMLGLAIVWLVQLPFRLADVWWARRYGLTEMGYVEWAFGHWFELGAAFVSICVALLVVMFLARAVGEWWWVPGAGVFVLVGALFAFAQPYLVTGTTPLRDPALRRAAAEIERAQGIAGVPVGVEDVSGTTSQANAYAVGFGASRKVVLWSTMVDGTFSDAEVRVVLAHEIAHHSSRHIPKGLAWFALFALPGAWLLMRLTRGRGGMGRPEAVPLALLVVAAIQLALAPAQNRISRGMEAEADWKALQTARDPAAARSLFVGFARSSLGDPDPPAWAQALLGTHPTLRQRVAMVEAWTARR</sequence>
<evidence type="ECO:0000256" key="2">
    <source>
        <dbReference type="ARBA" id="ARBA00022475"/>
    </source>
</evidence>
<evidence type="ECO:0000256" key="6">
    <source>
        <dbReference type="ARBA" id="ARBA00022801"/>
    </source>
</evidence>
<evidence type="ECO:0000256" key="7">
    <source>
        <dbReference type="ARBA" id="ARBA00022833"/>
    </source>
</evidence>
<dbReference type="GO" id="GO:0004222">
    <property type="term" value="F:metalloendopeptidase activity"/>
    <property type="evidence" value="ECO:0007669"/>
    <property type="project" value="InterPro"/>
</dbReference>
<organism evidence="14 15">
    <name type="scientific">Gaiella occulta</name>
    <dbReference type="NCBI Taxonomy" id="1002870"/>
    <lineage>
        <taxon>Bacteria</taxon>
        <taxon>Bacillati</taxon>
        <taxon>Actinomycetota</taxon>
        <taxon>Thermoleophilia</taxon>
        <taxon>Gaiellales</taxon>
        <taxon>Gaiellaceae</taxon>
        <taxon>Gaiella</taxon>
    </lineage>
</organism>
<protein>
    <submittedName>
        <fullName evidence="14">Peptidase family M48</fullName>
    </submittedName>
</protein>
<comment type="similarity">
    <text evidence="11">Belongs to the peptidase M48 family.</text>
</comment>
<evidence type="ECO:0000256" key="12">
    <source>
        <dbReference type="SAM" id="Phobius"/>
    </source>
</evidence>